<organism evidence="7 8">
    <name type="scientific">Triticum aestivum</name>
    <name type="common">Wheat</name>
    <dbReference type="NCBI Taxonomy" id="4565"/>
    <lineage>
        <taxon>Eukaryota</taxon>
        <taxon>Viridiplantae</taxon>
        <taxon>Streptophyta</taxon>
        <taxon>Embryophyta</taxon>
        <taxon>Tracheophyta</taxon>
        <taxon>Spermatophyta</taxon>
        <taxon>Magnoliopsida</taxon>
        <taxon>Liliopsida</taxon>
        <taxon>Poales</taxon>
        <taxon>Poaceae</taxon>
        <taxon>BOP clade</taxon>
        <taxon>Pooideae</taxon>
        <taxon>Triticodae</taxon>
        <taxon>Triticeae</taxon>
        <taxon>Triticinae</taxon>
        <taxon>Triticum</taxon>
    </lineage>
</organism>
<comment type="catalytic activity">
    <reaction evidence="1">
        <text>S-ubiquitinyl-[E2 ubiquitin-conjugating enzyme]-L-cysteine + [acceptor protein]-L-lysine = [E2 ubiquitin-conjugating enzyme]-L-cysteine + N(6)-ubiquitinyl-[acceptor protein]-L-lysine.</text>
        <dbReference type="EC" id="2.3.2.27"/>
    </reaction>
</comment>
<feature type="compositionally biased region" description="Polar residues" evidence="5">
    <location>
        <begin position="48"/>
        <end position="58"/>
    </location>
</feature>
<feature type="compositionally biased region" description="Pro residues" evidence="5">
    <location>
        <begin position="323"/>
        <end position="334"/>
    </location>
</feature>
<dbReference type="InterPro" id="IPR013083">
    <property type="entry name" value="Znf_RING/FYVE/PHD"/>
</dbReference>
<feature type="region of interest" description="Disordered" evidence="5">
    <location>
        <begin position="1"/>
        <end position="100"/>
    </location>
</feature>
<dbReference type="InterPro" id="IPR045210">
    <property type="entry name" value="RING-Ubox_PUB"/>
</dbReference>
<dbReference type="CDD" id="cd16664">
    <property type="entry name" value="RING-Ubox_PUB"/>
    <property type="match status" value="1"/>
</dbReference>
<dbReference type="PANTHER" id="PTHR35549">
    <property type="entry name" value="OS04G0584500 PROTEIN"/>
    <property type="match status" value="1"/>
</dbReference>
<evidence type="ECO:0000256" key="2">
    <source>
        <dbReference type="ARBA" id="ARBA00004906"/>
    </source>
</evidence>
<sequence>MAPPSSLLRDLLSVDGFKKNRKQPDNNPSAAPRTTSMPLQHRRPTKPARSQSDVQHQQARGRLNLDTNGDAAGEEPTPRRKSSASLRTATSYKIKDGGSGPGAIPALDESALSALISLAAGTVKQFAKDEAFRAFLRSGCTSCVGESDHRAVLDLRVTVQTVERAAAVGEALLDPRELKRASLRLHSLASLDADEALAVTASGVPHERLAACAHLYMSVVSKLQKKDHSSAVHALEAFCLAPREARTVLLPALWDRLFSPGLSHLKAWRDRESAAARSKPDARVKDVVEKLFVDALDEGTRALACYYRDWLLGRTEAMALPSVPAPPSTAPPATAPSTAPASATRFSTSTTYDIGSDVAYSSGTPSPAMFVIEETPRQPERVLEEGRAADADSSGSVFHECDDGEVRSCSPTPRGESSEPMPPNMLANEAFEPRIEDERGKGAEESTSYLPARDMSAIDLLTLEFCEGPLQISGSVTDGGQVQATIFSTTPSDFLCPLTRQIFNRPVTIETGQTFERHAIVHWFDRGLRTCPVTGQELEALSVPDTNRVLTRLIDAWKEEHCRNLRAADGRAPEEKLNVAVVDRVLHSGLSVSEQTERARHLMAIGGVDFHLHRLRDGKEEEQRARAAEHLLLCIRAEGSCRNYVAVRVHGESVVRLLQSEVVSARSAAVRLLVELLRLRSNCRRRGMVEMFIRGLCTALVTETMDVLLQRLRSSPVEERALVAVLLLYFDRTLSLDEPDRRNSSVYREEAVRILTESLRRCLIDENVVPNTRKALLMLGGHFSFSGDLLAEDRMLEQAGFADDTPSSTPVTSDATVQETEAAETEAWQEHVTAVLLGSGRRPFLAALSGCLASPDAGLVAACLTTAGWLSRSLASTRLRDTHTDMQLAAFSALVPRLKRCLAGGAAHLQPRHRVLAAVTLHNFSKIPDCRVLLMLLADGLRGHLADLAELTRTAGQLYAELHE</sequence>
<feature type="domain" description="U-box" evidence="6">
    <location>
        <begin position="489"/>
        <end position="564"/>
    </location>
</feature>
<dbReference type="PROSITE" id="PS51698">
    <property type="entry name" value="U_BOX"/>
    <property type="match status" value="1"/>
</dbReference>
<accession>A0A7H4LMU5</accession>
<dbReference type="SUPFAM" id="SSF48371">
    <property type="entry name" value="ARM repeat"/>
    <property type="match status" value="1"/>
</dbReference>
<dbReference type="GO" id="GO:0061630">
    <property type="term" value="F:ubiquitin protein ligase activity"/>
    <property type="evidence" value="ECO:0007669"/>
    <property type="project" value="UniProtKB-EC"/>
</dbReference>
<dbReference type="EC" id="2.3.2.27" evidence="3"/>
<dbReference type="EMBL" id="LS480641">
    <property type="protein sequence ID" value="SPT19933.1"/>
    <property type="molecule type" value="Genomic_DNA"/>
</dbReference>
<gene>
    <name evidence="7" type="ORF">CAMPLR22A2D_LOCUS4560</name>
</gene>
<comment type="pathway">
    <text evidence="2">Protein modification; protein ubiquitination.</text>
</comment>
<proteinExistence type="predicted"/>
<dbReference type="Proteomes" id="UP000280104">
    <property type="component" value="Chromosome II"/>
</dbReference>
<dbReference type="InterPro" id="IPR056512">
    <property type="entry name" value="LIN_N"/>
</dbReference>
<dbReference type="SMART" id="SM00504">
    <property type="entry name" value="Ubox"/>
    <property type="match status" value="1"/>
</dbReference>
<dbReference type="Pfam" id="PF23568">
    <property type="entry name" value="ARM_LIN"/>
    <property type="match status" value="1"/>
</dbReference>
<evidence type="ECO:0000313" key="7">
    <source>
        <dbReference type="EMBL" id="SPT19933.1"/>
    </source>
</evidence>
<feature type="region of interest" description="Disordered" evidence="5">
    <location>
        <begin position="323"/>
        <end position="346"/>
    </location>
</feature>
<feature type="region of interest" description="Disordered" evidence="5">
    <location>
        <begin position="384"/>
        <end position="424"/>
    </location>
</feature>
<dbReference type="InterPro" id="IPR055566">
    <property type="entry name" value="ARM_LIN"/>
</dbReference>
<feature type="compositionally biased region" description="Polar residues" evidence="5">
    <location>
        <begin position="25"/>
        <end position="38"/>
    </location>
</feature>
<dbReference type="UniPathway" id="UPA00143"/>
<name>A0A7H4LMU5_WHEAT</name>
<feature type="compositionally biased region" description="Low complexity" evidence="5">
    <location>
        <begin position="335"/>
        <end position="346"/>
    </location>
</feature>
<dbReference type="AlphaFoldDB" id="A0A7H4LMU5"/>
<protein>
    <recommendedName>
        <fullName evidence="3">RING-type E3 ubiquitin transferase</fullName>
        <ecNumber evidence="3">2.3.2.27</ecNumber>
    </recommendedName>
</protein>
<dbReference type="Gene3D" id="3.30.40.10">
    <property type="entry name" value="Zinc/RING finger domain, C3HC4 (zinc finger)"/>
    <property type="match status" value="1"/>
</dbReference>
<dbReference type="InterPro" id="IPR016024">
    <property type="entry name" value="ARM-type_fold"/>
</dbReference>
<dbReference type="GO" id="GO:0016567">
    <property type="term" value="P:protein ubiquitination"/>
    <property type="evidence" value="ECO:0007669"/>
    <property type="project" value="UniProtKB-UniPathway"/>
</dbReference>
<dbReference type="Pfam" id="PF23628">
    <property type="entry name" value="ARM_LIN_C"/>
    <property type="match status" value="1"/>
</dbReference>
<dbReference type="SUPFAM" id="SSF57850">
    <property type="entry name" value="RING/U-box"/>
    <property type="match status" value="1"/>
</dbReference>
<evidence type="ECO:0000256" key="3">
    <source>
        <dbReference type="ARBA" id="ARBA00012483"/>
    </source>
</evidence>
<dbReference type="PANTHER" id="PTHR35549:SF1">
    <property type="entry name" value="OS04G0584500 PROTEIN"/>
    <property type="match status" value="1"/>
</dbReference>
<evidence type="ECO:0000256" key="4">
    <source>
        <dbReference type="ARBA" id="ARBA00022679"/>
    </source>
</evidence>
<evidence type="ECO:0000313" key="8">
    <source>
        <dbReference type="Proteomes" id="UP000280104"/>
    </source>
</evidence>
<evidence type="ECO:0000259" key="6">
    <source>
        <dbReference type="PROSITE" id="PS51698"/>
    </source>
</evidence>
<keyword evidence="4" id="KW-0808">Transferase</keyword>
<reference evidence="7 8" key="1">
    <citation type="submission" date="2018-05" db="EMBL/GenBank/DDBJ databases">
        <authorList>
            <person name="Thind KAUR A."/>
        </authorList>
    </citation>
    <scope>NUCLEOTIDE SEQUENCE [LARGE SCALE GENOMIC DNA]</scope>
</reference>
<dbReference type="InterPro" id="IPR003613">
    <property type="entry name" value="Ubox_domain"/>
</dbReference>
<evidence type="ECO:0000256" key="1">
    <source>
        <dbReference type="ARBA" id="ARBA00000900"/>
    </source>
</evidence>
<evidence type="ECO:0000256" key="5">
    <source>
        <dbReference type="SAM" id="MobiDB-lite"/>
    </source>
</evidence>
<dbReference type="Pfam" id="PF04564">
    <property type="entry name" value="U-box"/>
    <property type="match status" value="1"/>
</dbReference>